<evidence type="ECO:0000313" key="4">
    <source>
        <dbReference type="EMBL" id="MCB6185441.1"/>
    </source>
</evidence>
<dbReference type="EMBL" id="JAJBZT010000040">
    <property type="protein sequence ID" value="MCB6185440.1"/>
    <property type="molecule type" value="Genomic_DNA"/>
</dbReference>
<dbReference type="Gene3D" id="3.40.605.10">
    <property type="entry name" value="Aldehyde Dehydrogenase, Chain A, domain 1"/>
    <property type="match status" value="1"/>
</dbReference>
<dbReference type="PANTHER" id="PTHR11699">
    <property type="entry name" value="ALDEHYDE DEHYDROGENASE-RELATED"/>
    <property type="match status" value="1"/>
</dbReference>
<evidence type="ECO:0000256" key="1">
    <source>
        <dbReference type="ARBA" id="ARBA00023002"/>
    </source>
</evidence>
<accession>A0ABS8DB53</accession>
<dbReference type="InterPro" id="IPR016161">
    <property type="entry name" value="Ald_DH/histidinol_DH"/>
</dbReference>
<evidence type="ECO:0000259" key="2">
    <source>
        <dbReference type="Pfam" id="PF00171"/>
    </source>
</evidence>
<reference evidence="3" key="1">
    <citation type="submission" date="2021-10" db="EMBL/GenBank/DDBJ databases">
        <title>The complete genome sequence of Leeia sp. TBRC 13508.</title>
        <authorList>
            <person name="Charoenyingcharoen P."/>
            <person name="Yukphan P."/>
        </authorList>
    </citation>
    <scope>NUCLEOTIDE SEQUENCE</scope>
    <source>
        <strain evidence="3">TBRC 13508</strain>
    </source>
</reference>
<dbReference type="SUPFAM" id="SSF53720">
    <property type="entry name" value="ALDH-like"/>
    <property type="match status" value="1"/>
</dbReference>
<dbReference type="InterPro" id="IPR015590">
    <property type="entry name" value="Aldehyde_DH_dom"/>
</dbReference>
<proteinExistence type="predicted"/>
<dbReference type="Proteomes" id="UP001165395">
    <property type="component" value="Unassembled WGS sequence"/>
</dbReference>
<feature type="non-terminal residue" evidence="3">
    <location>
        <position position="92"/>
    </location>
</feature>
<gene>
    <name evidence="3" type="ORF">LIN78_18005</name>
    <name evidence="4" type="ORF">LIN78_18010</name>
</gene>
<evidence type="ECO:0000313" key="5">
    <source>
        <dbReference type="Proteomes" id="UP001165395"/>
    </source>
</evidence>
<feature type="domain" description="Aldehyde dehydrogenase" evidence="2">
    <location>
        <begin position="5"/>
        <end position="92"/>
    </location>
</feature>
<protein>
    <submittedName>
        <fullName evidence="3">Aldehyde dehydrogenase family protein</fullName>
    </submittedName>
</protein>
<keyword evidence="1" id="KW-0560">Oxidoreductase</keyword>
<dbReference type="InterPro" id="IPR016162">
    <property type="entry name" value="Ald_DH_N"/>
</dbReference>
<sequence>PAGARYTAYTRREPVGVVAGIVPWNFPLMIAIWKLIPALAAGCTIVLKPSTETPLTALRLGELALEAGIPPGVVNVLTGRGSVAGQALASHP</sequence>
<organism evidence="3 5">
    <name type="scientific">Leeia speluncae</name>
    <dbReference type="NCBI Taxonomy" id="2884804"/>
    <lineage>
        <taxon>Bacteria</taxon>
        <taxon>Pseudomonadati</taxon>
        <taxon>Pseudomonadota</taxon>
        <taxon>Betaproteobacteria</taxon>
        <taxon>Neisseriales</taxon>
        <taxon>Leeiaceae</taxon>
        <taxon>Leeia</taxon>
    </lineage>
</organism>
<dbReference type="RefSeq" id="WP_227182270.1">
    <property type="nucleotide sequence ID" value="NZ_JAJBZT010000040.1"/>
</dbReference>
<name>A0ABS8DB53_9NEIS</name>
<dbReference type="Pfam" id="PF00171">
    <property type="entry name" value="Aldedh"/>
    <property type="match status" value="1"/>
</dbReference>
<evidence type="ECO:0000313" key="3">
    <source>
        <dbReference type="EMBL" id="MCB6185440.1"/>
    </source>
</evidence>
<feature type="non-terminal residue" evidence="3">
    <location>
        <position position="1"/>
    </location>
</feature>
<comment type="caution">
    <text evidence="3">The sequence shown here is derived from an EMBL/GenBank/DDBJ whole genome shotgun (WGS) entry which is preliminary data.</text>
</comment>
<dbReference type="EMBL" id="JAJBZT010000041">
    <property type="protein sequence ID" value="MCB6185441.1"/>
    <property type="molecule type" value="Genomic_DNA"/>
</dbReference>
<keyword evidence="5" id="KW-1185">Reference proteome</keyword>